<keyword evidence="6" id="KW-1185">Reference proteome</keyword>
<dbReference type="SUPFAM" id="SSF52058">
    <property type="entry name" value="L domain-like"/>
    <property type="match status" value="1"/>
</dbReference>
<dbReference type="EMBL" id="JADFTS010000008">
    <property type="protein sequence ID" value="KAF9592877.1"/>
    <property type="molecule type" value="Genomic_DNA"/>
</dbReference>
<evidence type="ECO:0000313" key="6">
    <source>
        <dbReference type="Proteomes" id="UP000631114"/>
    </source>
</evidence>
<dbReference type="InterPro" id="IPR032675">
    <property type="entry name" value="LRR_dom_sf"/>
</dbReference>
<keyword evidence="1" id="KW-0433">Leucine-rich repeat</keyword>
<dbReference type="AlphaFoldDB" id="A0A835H6Y7"/>
<name>A0A835H6Y7_9MAGN</name>
<feature type="domain" description="Disease resistance protein winged helix" evidence="3">
    <location>
        <begin position="52"/>
        <end position="122"/>
    </location>
</feature>
<dbReference type="InterPro" id="IPR058922">
    <property type="entry name" value="WHD_DRP"/>
</dbReference>
<reference evidence="5 6" key="1">
    <citation type="submission" date="2020-10" db="EMBL/GenBank/DDBJ databases">
        <title>The Coptis chinensis genome and diversification of protoberbering-type alkaloids.</title>
        <authorList>
            <person name="Wang B."/>
            <person name="Shu S."/>
            <person name="Song C."/>
            <person name="Liu Y."/>
        </authorList>
    </citation>
    <scope>NUCLEOTIDE SEQUENCE [LARGE SCALE GENOMIC DNA]</scope>
    <source>
        <strain evidence="5">HL-2020</strain>
        <tissue evidence="5">Leaf</tissue>
    </source>
</reference>
<dbReference type="PANTHER" id="PTHR47186:SF3">
    <property type="entry name" value="OS09G0267800 PROTEIN"/>
    <property type="match status" value="1"/>
</dbReference>
<dbReference type="Pfam" id="PF23559">
    <property type="entry name" value="WHD_DRP"/>
    <property type="match status" value="1"/>
</dbReference>
<organism evidence="5 6">
    <name type="scientific">Coptis chinensis</name>
    <dbReference type="NCBI Taxonomy" id="261450"/>
    <lineage>
        <taxon>Eukaryota</taxon>
        <taxon>Viridiplantae</taxon>
        <taxon>Streptophyta</taxon>
        <taxon>Embryophyta</taxon>
        <taxon>Tracheophyta</taxon>
        <taxon>Spermatophyta</taxon>
        <taxon>Magnoliopsida</taxon>
        <taxon>Ranunculales</taxon>
        <taxon>Ranunculaceae</taxon>
        <taxon>Coptidoideae</taxon>
        <taxon>Coptis</taxon>
    </lineage>
</organism>
<dbReference type="Proteomes" id="UP000631114">
    <property type="component" value="Unassembled WGS sequence"/>
</dbReference>
<sequence>MNRNNASEDKGNKLMDLYSDSSPLIESMLKAVISNETLDSAIMWRCFEFCYLFPKNYEFFKDDIVQLWIVEGFIPSPQAGINIEAIASIYFDTFQGLSIFHLLRFDYFTGRQRYKLNDSVFDHLQKQHNDEYFRLDDDGSFCISDNTVHSSLHDGFNPINFSELYRAKRLCTLFILHQHGYRIDQLPRDLFIKLPLLWVLDLSHTSITDLPSSIGNLKALRYLNLSGTPIRMLPKSFCSLYQIQVLRLRDCSKLVGLPKEMRKLTKLRHLDVDVPRLLVSMPPGFGDLTELQTLPAFVVCKEIGYHINELKHMKLDLWTVSENLVNDNVFTAFPRLENLTLNGMPKLEKWSGIVEGDFPQLQKLNIFGCLELTGLPQLSLLDSMQKLEIRLCPLLESFPMDGLPNSLQDLVIIDCPVLKERCQKEVGEEWRKLAQIPSVWMDDEQFSWVRSSEFLGKEDRKKKYTQLSEIEAAESSKTESSQASYDVNQQLLAHGRV</sequence>
<dbReference type="InterPro" id="IPR055414">
    <property type="entry name" value="LRR_R13L4/SHOC2-like"/>
</dbReference>
<protein>
    <submittedName>
        <fullName evidence="5">Uncharacterized protein</fullName>
    </submittedName>
</protein>
<gene>
    <name evidence="5" type="ORF">IFM89_018457</name>
</gene>
<evidence type="ECO:0000259" key="3">
    <source>
        <dbReference type="Pfam" id="PF23559"/>
    </source>
</evidence>
<keyword evidence="2" id="KW-0677">Repeat</keyword>
<dbReference type="InterPro" id="IPR003591">
    <property type="entry name" value="Leu-rich_rpt_typical-subtyp"/>
</dbReference>
<feature type="domain" description="Disease resistance R13L4/SHOC-2-like LRR" evidence="4">
    <location>
        <begin position="214"/>
        <end position="391"/>
    </location>
</feature>
<dbReference type="SMART" id="SM00369">
    <property type="entry name" value="LRR_TYP"/>
    <property type="match status" value="3"/>
</dbReference>
<comment type="caution">
    <text evidence="5">The sequence shown here is derived from an EMBL/GenBank/DDBJ whole genome shotgun (WGS) entry which is preliminary data.</text>
</comment>
<dbReference type="OrthoDB" id="2018467at2759"/>
<evidence type="ECO:0000256" key="1">
    <source>
        <dbReference type="ARBA" id="ARBA00022614"/>
    </source>
</evidence>
<accession>A0A835H6Y7</accession>
<evidence type="ECO:0000259" key="4">
    <source>
        <dbReference type="Pfam" id="PF23598"/>
    </source>
</evidence>
<dbReference type="PANTHER" id="PTHR47186">
    <property type="entry name" value="LEUCINE-RICH REPEAT-CONTAINING PROTEIN 57"/>
    <property type="match status" value="1"/>
</dbReference>
<proteinExistence type="predicted"/>
<dbReference type="Gene3D" id="3.80.10.10">
    <property type="entry name" value="Ribonuclease Inhibitor"/>
    <property type="match status" value="1"/>
</dbReference>
<evidence type="ECO:0000313" key="5">
    <source>
        <dbReference type="EMBL" id="KAF9592877.1"/>
    </source>
</evidence>
<evidence type="ECO:0000256" key="2">
    <source>
        <dbReference type="ARBA" id="ARBA00022737"/>
    </source>
</evidence>
<dbReference type="Pfam" id="PF23598">
    <property type="entry name" value="LRR_14"/>
    <property type="match status" value="1"/>
</dbReference>